<accession>A0A6H5IL56</accession>
<evidence type="ECO:0000313" key="1">
    <source>
        <dbReference type="EMBL" id="CAB0038975.1"/>
    </source>
</evidence>
<gene>
    <name evidence="1" type="ORF">TBRA_LOCUS10741</name>
</gene>
<dbReference type="EMBL" id="CADCXV010000928">
    <property type="protein sequence ID" value="CAB0038975.1"/>
    <property type="molecule type" value="Genomic_DNA"/>
</dbReference>
<dbReference type="Proteomes" id="UP000479190">
    <property type="component" value="Unassembled WGS sequence"/>
</dbReference>
<organism evidence="1 2">
    <name type="scientific">Trichogramma brassicae</name>
    <dbReference type="NCBI Taxonomy" id="86971"/>
    <lineage>
        <taxon>Eukaryota</taxon>
        <taxon>Metazoa</taxon>
        <taxon>Ecdysozoa</taxon>
        <taxon>Arthropoda</taxon>
        <taxon>Hexapoda</taxon>
        <taxon>Insecta</taxon>
        <taxon>Pterygota</taxon>
        <taxon>Neoptera</taxon>
        <taxon>Endopterygota</taxon>
        <taxon>Hymenoptera</taxon>
        <taxon>Apocrita</taxon>
        <taxon>Proctotrupomorpha</taxon>
        <taxon>Chalcidoidea</taxon>
        <taxon>Trichogrammatidae</taxon>
        <taxon>Trichogramma</taxon>
    </lineage>
</organism>
<name>A0A6H5IL56_9HYME</name>
<evidence type="ECO:0000313" key="2">
    <source>
        <dbReference type="Proteomes" id="UP000479190"/>
    </source>
</evidence>
<keyword evidence="2" id="KW-1185">Reference proteome</keyword>
<protein>
    <submittedName>
        <fullName evidence="1">Uncharacterized protein</fullName>
    </submittedName>
</protein>
<dbReference type="AlphaFoldDB" id="A0A6H5IL56"/>
<sequence length="302" mass="33822">MKLLPSSFDLSCQGEAVLVYFLPINVGHLLVVVRKIYVNQSVAQVAAFESAAPMMTSSIPGRLIFFFFVCTLRLRARRGPIAASLYCAEASCGHILAPLGSDPSGMKRQERRSAEYSGNHSVDSKKSFVFLVSNCGIALDGLEKIPGHVTINRKSDRSRRGLLHVVIRLVANQCGRNLWKFRSCGSRLVSDVGYCRPFVLFSGPIRGLNMALKKGLPREHEPVSRYRFPQGRFADETSLRSRDEENPSPKSYLGHYRPSFFLVRKAGIVVKATYCDRRWRSQLAAKVTEPRPRSKPRICCAK</sequence>
<proteinExistence type="predicted"/>
<reference evidence="1 2" key="1">
    <citation type="submission" date="2020-02" db="EMBL/GenBank/DDBJ databases">
        <authorList>
            <person name="Ferguson B K."/>
        </authorList>
    </citation>
    <scope>NUCLEOTIDE SEQUENCE [LARGE SCALE GENOMIC DNA]</scope>
</reference>